<dbReference type="Proteomes" id="UP000812287">
    <property type="component" value="Unassembled WGS sequence"/>
</dbReference>
<reference evidence="1" key="1">
    <citation type="submission" date="2020-11" db="EMBL/GenBank/DDBJ databases">
        <title>Adaptations for nitrogen fixation in a non-lichenized fungal sporocarp promotes dispersal by wood-feeding termites.</title>
        <authorList>
            <consortium name="DOE Joint Genome Institute"/>
            <person name="Koch R.A."/>
            <person name="Yoon G."/>
            <person name="Arayal U."/>
            <person name="Lail K."/>
            <person name="Amirebrahimi M."/>
            <person name="Labutti K."/>
            <person name="Lipzen A."/>
            <person name="Riley R."/>
            <person name="Barry K."/>
            <person name="Henrissat B."/>
            <person name="Grigoriev I.V."/>
            <person name="Herr J.R."/>
            <person name="Aime M.C."/>
        </authorList>
    </citation>
    <scope>NUCLEOTIDE SEQUENCE</scope>
    <source>
        <strain evidence="1">MCA 3950</strain>
    </source>
</reference>
<organism evidence="1 2">
    <name type="scientific">Guyanagaster necrorhizus</name>
    <dbReference type="NCBI Taxonomy" id="856835"/>
    <lineage>
        <taxon>Eukaryota</taxon>
        <taxon>Fungi</taxon>
        <taxon>Dikarya</taxon>
        <taxon>Basidiomycota</taxon>
        <taxon>Agaricomycotina</taxon>
        <taxon>Agaricomycetes</taxon>
        <taxon>Agaricomycetidae</taxon>
        <taxon>Agaricales</taxon>
        <taxon>Marasmiineae</taxon>
        <taxon>Physalacriaceae</taxon>
        <taxon>Guyanagaster</taxon>
    </lineage>
</organism>
<name>A0A9P7VMJ6_9AGAR</name>
<proteinExistence type="predicted"/>
<dbReference type="GeneID" id="66106676"/>
<evidence type="ECO:0000313" key="1">
    <source>
        <dbReference type="EMBL" id="KAG7443288.1"/>
    </source>
</evidence>
<protein>
    <submittedName>
        <fullName evidence="1">Uncharacterized protein</fullName>
    </submittedName>
</protein>
<comment type="caution">
    <text evidence="1">The sequence shown here is derived from an EMBL/GenBank/DDBJ whole genome shotgun (WGS) entry which is preliminary data.</text>
</comment>
<evidence type="ECO:0000313" key="2">
    <source>
        <dbReference type="Proteomes" id="UP000812287"/>
    </source>
</evidence>
<dbReference type="EMBL" id="MU250546">
    <property type="protein sequence ID" value="KAG7443288.1"/>
    <property type="molecule type" value="Genomic_DNA"/>
</dbReference>
<accession>A0A9P7VMJ6</accession>
<gene>
    <name evidence="1" type="ORF">BT62DRAFT_922067</name>
</gene>
<dbReference type="AlphaFoldDB" id="A0A9P7VMJ6"/>
<dbReference type="RefSeq" id="XP_043036788.1">
    <property type="nucleotide sequence ID" value="XM_043184379.1"/>
</dbReference>
<dbReference type="OrthoDB" id="2874131at2759"/>
<sequence length="412" mass="47692">MRVPPHATAHLLLLGGLGNTEHTLVRDGHVLHVYAPNGPGVEQDRSTIEILTYVIGLLETLLHTIDFTQTATAFLVRRKDGHILIPKKLRPKTFKITYPTWERLIDEREIEITDWISAENRKGRWNNMDIEIWYGYEDRYLTFVQRAMISLDALRRRNLDLHFKVLGHLICDNEVVGIVMEVNGGRYVELCDRALAYNAFQELQKHNLLLYFPEFSIANLKVADGKIRFPTRNLQNLKDVSRERDPVRLALARQSHWDALDSVMRTFDKAVCFRGLNPHGKKEIDQQNLGARLLAYIPFPERPLLLDIHFSTDYNSNIIWNRHRRANTRKTRFPTLSKCDEHWDTEHGRDEGVSSVSVSAVALSRTSRRRQERQYEPYHRLNIPYSPVWSDVGDSAGTEASEGDLHAHFTTL</sequence>
<keyword evidence="2" id="KW-1185">Reference proteome</keyword>